<dbReference type="Proteomes" id="UP000095280">
    <property type="component" value="Unplaced"/>
</dbReference>
<evidence type="ECO:0000313" key="3">
    <source>
        <dbReference type="WBParaSite" id="maker-uti_cns_0009478-snap-gene-0.7-mRNA-1"/>
    </source>
</evidence>
<proteinExistence type="predicted"/>
<accession>A0A1I8I2Q7</accession>
<evidence type="ECO:0000313" key="2">
    <source>
        <dbReference type="Proteomes" id="UP000095280"/>
    </source>
</evidence>
<dbReference type="Gene3D" id="2.10.25.10">
    <property type="entry name" value="Laminin"/>
    <property type="match status" value="1"/>
</dbReference>
<organism evidence="2 3">
    <name type="scientific">Macrostomum lignano</name>
    <dbReference type="NCBI Taxonomy" id="282301"/>
    <lineage>
        <taxon>Eukaryota</taxon>
        <taxon>Metazoa</taxon>
        <taxon>Spiralia</taxon>
        <taxon>Lophotrochozoa</taxon>
        <taxon>Platyhelminthes</taxon>
        <taxon>Rhabditophora</taxon>
        <taxon>Macrostomorpha</taxon>
        <taxon>Macrostomida</taxon>
        <taxon>Macrostomidae</taxon>
        <taxon>Macrostomum</taxon>
    </lineage>
</organism>
<dbReference type="SUPFAM" id="SSF57196">
    <property type="entry name" value="EGF/Laminin"/>
    <property type="match status" value="1"/>
</dbReference>
<keyword evidence="1" id="KW-0175">Coiled coil</keyword>
<protein>
    <submittedName>
        <fullName evidence="3">Cubilin</fullName>
    </submittedName>
</protein>
<feature type="coiled-coil region" evidence="1">
    <location>
        <begin position="12"/>
        <end position="72"/>
    </location>
</feature>
<keyword evidence="2" id="KW-1185">Reference proteome</keyword>
<evidence type="ECO:0000256" key="1">
    <source>
        <dbReference type="SAM" id="Coils"/>
    </source>
</evidence>
<dbReference type="WBParaSite" id="maker-uti_cns_0009478-snap-gene-0.7-mRNA-1">
    <property type="protein sequence ID" value="maker-uti_cns_0009478-snap-gene-0.7-mRNA-1"/>
    <property type="gene ID" value="maker-uti_cns_0009478-snap-gene-0.7"/>
</dbReference>
<name>A0A1I8I2Q7_9PLAT</name>
<dbReference type="AlphaFoldDB" id="A0A1I8I2Q7"/>
<reference evidence="3" key="1">
    <citation type="submission" date="2016-11" db="UniProtKB">
        <authorList>
            <consortium name="WormBaseParasite"/>
        </authorList>
    </citation>
    <scope>IDENTIFICATION</scope>
</reference>
<sequence length="129" mass="14270">FSAVSSGLQGIRQSLEANVSNALQRLRALQSSIRSHRTEFQRLGLARMPHRVSSLTNQLTTLSRDVRTARNQVIASNPCDSNPCRNGGSCLTHYSATGGQQQFTAGFRCLCNEAWTVSDGWTDRQTDRQ</sequence>